<dbReference type="OrthoDB" id="9770043at2"/>
<dbReference type="KEGG" id="llh:I41_42510"/>
<evidence type="ECO:0000256" key="1">
    <source>
        <dbReference type="SAM" id="SignalP"/>
    </source>
</evidence>
<dbReference type="AlphaFoldDB" id="A0A517U359"/>
<dbReference type="Proteomes" id="UP000317909">
    <property type="component" value="Chromosome"/>
</dbReference>
<evidence type="ECO:0000313" key="3">
    <source>
        <dbReference type="Proteomes" id="UP000317909"/>
    </source>
</evidence>
<organism evidence="2 3">
    <name type="scientific">Lacipirellula limnantheis</name>
    <dbReference type="NCBI Taxonomy" id="2528024"/>
    <lineage>
        <taxon>Bacteria</taxon>
        <taxon>Pseudomonadati</taxon>
        <taxon>Planctomycetota</taxon>
        <taxon>Planctomycetia</taxon>
        <taxon>Pirellulales</taxon>
        <taxon>Lacipirellulaceae</taxon>
        <taxon>Lacipirellula</taxon>
    </lineage>
</organism>
<feature type="signal peptide" evidence="1">
    <location>
        <begin position="1"/>
        <end position="24"/>
    </location>
</feature>
<accession>A0A517U359</accession>
<keyword evidence="1" id="KW-0732">Signal</keyword>
<dbReference type="EMBL" id="CP036339">
    <property type="protein sequence ID" value="QDT75043.1"/>
    <property type="molecule type" value="Genomic_DNA"/>
</dbReference>
<reference evidence="2 3" key="1">
    <citation type="submission" date="2019-02" db="EMBL/GenBank/DDBJ databases">
        <title>Deep-cultivation of Planctomycetes and their phenomic and genomic characterization uncovers novel biology.</title>
        <authorList>
            <person name="Wiegand S."/>
            <person name="Jogler M."/>
            <person name="Boedeker C."/>
            <person name="Pinto D."/>
            <person name="Vollmers J."/>
            <person name="Rivas-Marin E."/>
            <person name="Kohn T."/>
            <person name="Peeters S.H."/>
            <person name="Heuer A."/>
            <person name="Rast P."/>
            <person name="Oberbeckmann S."/>
            <person name="Bunk B."/>
            <person name="Jeske O."/>
            <person name="Meyerdierks A."/>
            <person name="Storesund J.E."/>
            <person name="Kallscheuer N."/>
            <person name="Luecker S."/>
            <person name="Lage O.M."/>
            <person name="Pohl T."/>
            <person name="Merkel B.J."/>
            <person name="Hornburger P."/>
            <person name="Mueller R.-W."/>
            <person name="Bruemmer F."/>
            <person name="Labrenz M."/>
            <person name="Spormann A.M."/>
            <person name="Op den Camp H."/>
            <person name="Overmann J."/>
            <person name="Amann R."/>
            <person name="Jetten M.S.M."/>
            <person name="Mascher T."/>
            <person name="Medema M.H."/>
            <person name="Devos D.P."/>
            <person name="Kaster A.-K."/>
            <person name="Ovreas L."/>
            <person name="Rohde M."/>
            <person name="Galperin M.Y."/>
            <person name="Jogler C."/>
        </authorList>
    </citation>
    <scope>NUCLEOTIDE SEQUENCE [LARGE SCALE GENOMIC DNA]</scope>
    <source>
        <strain evidence="2 3">I41</strain>
    </source>
</reference>
<feature type="chain" id="PRO_5021742145" evidence="1">
    <location>
        <begin position="25"/>
        <end position="328"/>
    </location>
</feature>
<gene>
    <name evidence="2" type="ORF">I41_42510</name>
</gene>
<keyword evidence="3" id="KW-1185">Reference proteome</keyword>
<protein>
    <submittedName>
        <fullName evidence="2">Uncharacterized protein</fullName>
    </submittedName>
</protein>
<name>A0A517U359_9BACT</name>
<sequence length="328" mass="34640" precursor="true">MLRALLAATLLLVGSSFHPTDASAAEAAYRLPADTAFILNLDLQAVRKSEVGGRLLNLVVDKAIEKIAEKGNTDREAALKQVEEILGFNPLEEVKSITVSANDYEEPENSLVAVVQLGKTTGNLEGLLLGLPAYAVADYEGQQIHSAAPEDGQTLYVAFVADESGNRRILFSAQRDAVTSLLDQAAGKSLAGDQAADFTVEQSDDRLLSLKVNKLPPDAVEEGPPANVAKILKDASLGIDEADGRVGLNVALAAATEEQAEQLRQMAQGSIAMIQFAQTANPEDQDLKKIAGMIKGAAASRDGTTVKVSLQLPAADVAAIIDEKLKDK</sequence>
<evidence type="ECO:0000313" key="2">
    <source>
        <dbReference type="EMBL" id="QDT75043.1"/>
    </source>
</evidence>
<dbReference type="RefSeq" id="WP_145434748.1">
    <property type="nucleotide sequence ID" value="NZ_CP036339.1"/>
</dbReference>
<proteinExistence type="predicted"/>